<dbReference type="EMBL" id="JBEPNW010000008">
    <property type="protein sequence ID" value="MET3870109.1"/>
    <property type="molecule type" value="Genomic_DNA"/>
</dbReference>
<gene>
    <name evidence="1" type="ORF">ABIC20_007494</name>
</gene>
<reference evidence="1 2" key="1">
    <citation type="submission" date="2024-06" db="EMBL/GenBank/DDBJ databases">
        <title>Genomics of switchgrass bacterial isolates.</title>
        <authorList>
            <person name="Shade A."/>
        </authorList>
    </citation>
    <scope>NUCLEOTIDE SEQUENCE [LARGE SCALE GENOMIC DNA]</scope>
    <source>
        <strain evidence="1 2">PvP084</strain>
    </source>
</reference>
<accession>A0ABV2NUA0</accession>
<comment type="caution">
    <text evidence="1">The sequence shown here is derived from an EMBL/GenBank/DDBJ whole genome shotgun (WGS) entry which is preliminary data.</text>
</comment>
<dbReference type="RefSeq" id="WP_209651032.1">
    <property type="nucleotide sequence ID" value="NZ_JBEPNW010000008.1"/>
</dbReference>
<protein>
    <submittedName>
        <fullName evidence="1">Uncharacterized protein</fullName>
    </submittedName>
</protein>
<sequence>MKNLPAGCAFSVTVPFQNAQGVAVQPTGIIVTVLNEDGRVLHGPEIPDASVLEQDAITYKVPASVNALPVDVPLAVRVVEVELTTADGVIELRESVLLRAGLRLRYLVNSFGTYERLVMAAADMPRIESFNALEQTDQEPALIEAFRRLTRFGYRVLPPGYDDGCDRSFNTIGGVIDRIVPREWQAMTPEWFETLNPDFRSALLRAQVQEANAILTSGTADEARSQGLLSKTTGESSAMFRSGKPLELGISKETLAHLTGFIEIRSRLARA</sequence>
<keyword evidence="2" id="KW-1185">Reference proteome</keyword>
<proteinExistence type="predicted"/>
<dbReference type="Proteomes" id="UP001549119">
    <property type="component" value="Unassembled WGS sequence"/>
</dbReference>
<organism evidence="1 2">
    <name type="scientific">Methylobacterium radiotolerans</name>
    <dbReference type="NCBI Taxonomy" id="31998"/>
    <lineage>
        <taxon>Bacteria</taxon>
        <taxon>Pseudomonadati</taxon>
        <taxon>Pseudomonadota</taxon>
        <taxon>Alphaproteobacteria</taxon>
        <taxon>Hyphomicrobiales</taxon>
        <taxon>Methylobacteriaceae</taxon>
        <taxon>Methylobacterium</taxon>
    </lineage>
</organism>
<name>A0ABV2NUA0_9HYPH</name>
<evidence type="ECO:0000313" key="2">
    <source>
        <dbReference type="Proteomes" id="UP001549119"/>
    </source>
</evidence>
<evidence type="ECO:0000313" key="1">
    <source>
        <dbReference type="EMBL" id="MET3870109.1"/>
    </source>
</evidence>